<feature type="compositionally biased region" description="Basic and acidic residues" evidence="4">
    <location>
        <begin position="198"/>
        <end position="208"/>
    </location>
</feature>
<evidence type="ECO:0000256" key="1">
    <source>
        <dbReference type="ARBA" id="ARBA00009375"/>
    </source>
</evidence>
<feature type="region of interest" description="Disordered" evidence="4">
    <location>
        <begin position="179"/>
        <end position="213"/>
    </location>
</feature>
<comment type="similarity">
    <text evidence="1">Belongs to the tRNA pseudouridine synthase TruA family.</text>
</comment>
<accession>A0ABP0QZY2</accession>
<keyword evidence="7" id="KW-1185">Reference proteome</keyword>
<evidence type="ECO:0000256" key="3">
    <source>
        <dbReference type="ARBA" id="ARBA00023235"/>
    </source>
</evidence>
<keyword evidence="2" id="KW-0819">tRNA processing</keyword>
<organism evidence="6 7">
    <name type="scientific">Durusdinium trenchii</name>
    <dbReference type="NCBI Taxonomy" id="1381693"/>
    <lineage>
        <taxon>Eukaryota</taxon>
        <taxon>Sar</taxon>
        <taxon>Alveolata</taxon>
        <taxon>Dinophyceae</taxon>
        <taxon>Suessiales</taxon>
        <taxon>Symbiodiniaceae</taxon>
        <taxon>Durusdinium</taxon>
    </lineage>
</organism>
<dbReference type="Gene3D" id="3.30.70.660">
    <property type="entry name" value="Pseudouridine synthase I, catalytic domain, C-terminal subdomain"/>
    <property type="match status" value="1"/>
</dbReference>
<sequence>MDTALKSRTPATAVDRTRAVEPRQVKPKSQREIGPLSHVWGASTATRNSRSLRTGPGTWELEKVENSRGDSAKGGGTVAEIRSNDSLRALGSYMVGQNLEDQSTIMLHDLPTATACLTWGIPALAIPVPEGSALRSLIAAPKNAPEFFTAGLQLEQAYSLLLGRGAPRWNTQKDRLTVSPAMGDERADSAAVSDETEAPERVKTMSEAKRRKKGQRDFDWSKATFQHFVLKMAYVGTNYHGNAWQDPKICPTVEAALFEALMKTRLIQDRTSCNFSRCGRTDKGVHAAGNYIALKLRLKPGDEDFDYPGMLNAVLPMDVRILACARAPETFDARFSCLYRAYQYYFPYAGEDLDRMRRAAEHFVGEHDFRNFCKMDIENVSNYRRKVLSVSVRPSGAAVAMFAVTGMAFLWHQVRCMAAVLLLIGAGLEEVEVVKELLDVEKWPRKPLYEPADESGLVLRDCGFPDVPFAPGTCAPAAGETAVRSPSKCAEEAFQAMLQRHQRSCAVFTCLAEAWPLPLLGREAAGHARQAPCQERGRGAARVSRKRVVRRRDGVAEFAEALRQIADKRGCDIDEIHQALAIHSDHQAHRFIRERDMNSYASAHAARKEDHAAKQRHLSVEGLRTGQLLDVWMDYSEGDVHMGRRTLTASGGGVTSVQMMHIIQEAQLLGPKLSRAEAQRLVDRELERSAERGILAFDHFSEILFQISEQLECHYSVVEDKVVALRRS</sequence>
<dbReference type="InterPro" id="IPR020094">
    <property type="entry name" value="TruA/RsuA/RluB/E/F_N"/>
</dbReference>
<name>A0ABP0QZY2_9DINO</name>
<dbReference type="InterPro" id="IPR001406">
    <property type="entry name" value="PsdUridine_synth_TruA"/>
</dbReference>
<evidence type="ECO:0000256" key="4">
    <source>
        <dbReference type="SAM" id="MobiDB-lite"/>
    </source>
</evidence>
<dbReference type="PANTHER" id="PTHR11142">
    <property type="entry name" value="PSEUDOURIDYLATE SYNTHASE"/>
    <property type="match status" value="1"/>
</dbReference>
<dbReference type="InterPro" id="IPR020095">
    <property type="entry name" value="PsdUridine_synth_TruA_C"/>
</dbReference>
<reference evidence="6 7" key="1">
    <citation type="submission" date="2024-02" db="EMBL/GenBank/DDBJ databases">
        <authorList>
            <person name="Chen Y."/>
            <person name="Shah S."/>
            <person name="Dougan E. K."/>
            <person name="Thang M."/>
            <person name="Chan C."/>
        </authorList>
    </citation>
    <scope>NUCLEOTIDE SEQUENCE [LARGE SCALE GENOMIC DNA]</scope>
</reference>
<dbReference type="InterPro" id="IPR020103">
    <property type="entry name" value="PsdUridine_synth_cat_dom_sf"/>
</dbReference>
<dbReference type="Pfam" id="PF01416">
    <property type="entry name" value="PseudoU_synth_1"/>
    <property type="match status" value="1"/>
</dbReference>
<dbReference type="NCBIfam" id="TIGR00071">
    <property type="entry name" value="hisT_truA"/>
    <property type="match status" value="1"/>
</dbReference>
<dbReference type="Proteomes" id="UP001642484">
    <property type="component" value="Unassembled WGS sequence"/>
</dbReference>
<dbReference type="SUPFAM" id="SSF55120">
    <property type="entry name" value="Pseudouridine synthase"/>
    <property type="match status" value="1"/>
</dbReference>
<dbReference type="EMBL" id="CAXAMN010025239">
    <property type="protein sequence ID" value="CAK9093613.1"/>
    <property type="molecule type" value="Genomic_DNA"/>
</dbReference>
<keyword evidence="3" id="KW-0413">Isomerase</keyword>
<evidence type="ECO:0000313" key="7">
    <source>
        <dbReference type="Proteomes" id="UP001642484"/>
    </source>
</evidence>
<evidence type="ECO:0000256" key="2">
    <source>
        <dbReference type="ARBA" id="ARBA00022694"/>
    </source>
</evidence>
<feature type="region of interest" description="Disordered" evidence="4">
    <location>
        <begin position="1"/>
        <end position="34"/>
    </location>
</feature>
<evidence type="ECO:0000313" key="6">
    <source>
        <dbReference type="EMBL" id="CAK9093613.1"/>
    </source>
</evidence>
<feature type="domain" description="Pseudouridine synthase I TruA alpha/beta" evidence="5">
    <location>
        <begin position="359"/>
        <end position="465"/>
    </location>
</feature>
<dbReference type="InterPro" id="IPR020097">
    <property type="entry name" value="PsdUridine_synth_TruA_a/b_dom"/>
</dbReference>
<protein>
    <recommendedName>
        <fullName evidence="5">Pseudouridine synthase I TruA alpha/beta domain-containing protein</fullName>
    </recommendedName>
</protein>
<gene>
    <name evidence="6" type="ORF">CCMP2556_LOCUS44721</name>
</gene>
<evidence type="ECO:0000259" key="5">
    <source>
        <dbReference type="Pfam" id="PF01416"/>
    </source>
</evidence>
<dbReference type="PANTHER" id="PTHR11142:SF5">
    <property type="entry name" value="TRNA PSEUDOURIDINE(38_39) SYNTHASE"/>
    <property type="match status" value="1"/>
</dbReference>
<dbReference type="Gene3D" id="3.30.70.580">
    <property type="entry name" value="Pseudouridine synthase I, catalytic domain, N-terminal subdomain"/>
    <property type="match status" value="1"/>
</dbReference>
<feature type="compositionally biased region" description="Basic and acidic residues" evidence="4">
    <location>
        <begin position="15"/>
        <end position="24"/>
    </location>
</feature>
<proteinExistence type="inferred from homology"/>
<comment type="caution">
    <text evidence="6">The sequence shown here is derived from an EMBL/GenBank/DDBJ whole genome shotgun (WGS) entry which is preliminary data.</text>
</comment>
<dbReference type="HAMAP" id="MF_00171">
    <property type="entry name" value="TruA"/>
    <property type="match status" value="1"/>
</dbReference>